<dbReference type="EMBL" id="JASMQC010000050">
    <property type="protein sequence ID" value="KAK1929247.1"/>
    <property type="molecule type" value="Genomic_DNA"/>
</dbReference>
<keyword evidence="3" id="KW-1185">Reference proteome</keyword>
<reference evidence="2" key="1">
    <citation type="submission" date="2023-08" db="EMBL/GenBank/DDBJ databases">
        <title>Reference Genome Resource for the Citrus Pathogen Phytophthora citrophthora.</title>
        <authorList>
            <person name="Moller H."/>
            <person name="Coetzee B."/>
            <person name="Rose L.J."/>
            <person name="Van Niekerk J.M."/>
        </authorList>
    </citation>
    <scope>NUCLEOTIDE SEQUENCE</scope>
    <source>
        <strain evidence="2">STE-U-9442</strain>
    </source>
</reference>
<accession>A0AAD9FZU2</accession>
<evidence type="ECO:0008006" key="4">
    <source>
        <dbReference type="Google" id="ProtNLM"/>
    </source>
</evidence>
<dbReference type="Pfam" id="PF13385">
    <property type="entry name" value="Laminin_G_3"/>
    <property type="match status" value="1"/>
</dbReference>
<comment type="caution">
    <text evidence="2">The sequence shown here is derived from an EMBL/GenBank/DDBJ whole genome shotgun (WGS) entry which is preliminary data.</text>
</comment>
<sequence>MDTSAWTCGFALLSASDDYCFGGIIYGMQSAPRDSRPWPHYHLPVVVVNKVGDLYCSVLDIKPVVATNLQSNRWYHLLLSYDCNLQHQDVYLDGDNVHSATGSLHEEWEFITHEQVGTGCVTGGEDRFPYRGHLGWYGFHGLVDEFRVWGQALNATDAVELAAGGNLPRDQLQATVKLHEVPWIRTSSRWVNVQKISRARPSEDVRVLPLG</sequence>
<dbReference type="Gene3D" id="2.60.120.200">
    <property type="match status" value="1"/>
</dbReference>
<dbReference type="AlphaFoldDB" id="A0AAD9FZU2"/>
<dbReference type="Proteomes" id="UP001259832">
    <property type="component" value="Unassembled WGS sequence"/>
</dbReference>
<dbReference type="EMBL" id="JASMQC010000050">
    <property type="protein sequence ID" value="KAK1929250.1"/>
    <property type="molecule type" value="Genomic_DNA"/>
</dbReference>
<proteinExistence type="predicted"/>
<evidence type="ECO:0000313" key="1">
    <source>
        <dbReference type="EMBL" id="KAK1929247.1"/>
    </source>
</evidence>
<protein>
    <recommendedName>
        <fullName evidence="4">LamG-like jellyroll fold domain-containing protein</fullName>
    </recommendedName>
</protein>
<evidence type="ECO:0000313" key="2">
    <source>
        <dbReference type="EMBL" id="KAK1929250.1"/>
    </source>
</evidence>
<dbReference type="SUPFAM" id="SSF49899">
    <property type="entry name" value="Concanavalin A-like lectins/glucanases"/>
    <property type="match status" value="1"/>
</dbReference>
<name>A0AAD9FZU2_9STRA</name>
<dbReference type="InterPro" id="IPR013320">
    <property type="entry name" value="ConA-like_dom_sf"/>
</dbReference>
<gene>
    <name evidence="1" type="ORF">P3T76_015199</name>
    <name evidence="2" type="ORF">P3T76_015202</name>
</gene>
<organism evidence="2 3">
    <name type="scientific">Phytophthora citrophthora</name>
    <dbReference type="NCBI Taxonomy" id="4793"/>
    <lineage>
        <taxon>Eukaryota</taxon>
        <taxon>Sar</taxon>
        <taxon>Stramenopiles</taxon>
        <taxon>Oomycota</taxon>
        <taxon>Peronosporomycetes</taxon>
        <taxon>Peronosporales</taxon>
        <taxon>Peronosporaceae</taxon>
        <taxon>Phytophthora</taxon>
    </lineage>
</organism>
<evidence type="ECO:0000313" key="3">
    <source>
        <dbReference type="Proteomes" id="UP001259832"/>
    </source>
</evidence>